<dbReference type="InParanoid" id="A0A1C7NGX4"/>
<dbReference type="AlphaFoldDB" id="A0A1C7NGX4"/>
<reference evidence="10 11" key="1">
    <citation type="submission" date="2016-03" db="EMBL/GenBank/DDBJ databases">
        <title>Choanephora cucurbitarum.</title>
        <authorList>
            <person name="Min B."/>
            <person name="Park H."/>
            <person name="Park J.-H."/>
            <person name="Shin H.-D."/>
            <person name="Choi I.-G."/>
        </authorList>
    </citation>
    <scope>NUCLEOTIDE SEQUENCE [LARGE SCALE GENOMIC DNA]</scope>
    <source>
        <strain evidence="10 11">KUS-F28377</strain>
    </source>
</reference>
<gene>
    <name evidence="10" type="ORF">A0J61_05326</name>
</gene>
<evidence type="ECO:0000256" key="2">
    <source>
        <dbReference type="ARBA" id="ARBA00005179"/>
    </source>
</evidence>
<evidence type="ECO:0000313" key="10">
    <source>
        <dbReference type="EMBL" id="OBZ86624.1"/>
    </source>
</evidence>
<dbReference type="Proteomes" id="UP000093000">
    <property type="component" value="Unassembled WGS sequence"/>
</dbReference>
<comment type="caution">
    <text evidence="10">The sequence shown here is derived from an EMBL/GenBank/DDBJ whole genome shotgun (WGS) entry which is preliminary data.</text>
</comment>
<evidence type="ECO:0000256" key="1">
    <source>
        <dbReference type="ARBA" id="ARBA00004141"/>
    </source>
</evidence>
<dbReference type="GO" id="GO:0008374">
    <property type="term" value="F:O-acyltransferase activity"/>
    <property type="evidence" value="ECO:0007669"/>
    <property type="project" value="InterPro"/>
</dbReference>
<evidence type="ECO:0000256" key="3">
    <source>
        <dbReference type="ARBA" id="ARBA00007282"/>
    </source>
</evidence>
<keyword evidence="11" id="KW-1185">Reference proteome</keyword>
<feature type="transmembrane region" description="Helical" evidence="8">
    <location>
        <begin position="304"/>
        <end position="325"/>
    </location>
</feature>
<feature type="transmembrane region" description="Helical" evidence="8">
    <location>
        <begin position="265"/>
        <end position="284"/>
    </location>
</feature>
<proteinExistence type="inferred from homology"/>
<name>A0A1C7NGX4_9FUNG</name>
<evidence type="ECO:0000256" key="4">
    <source>
        <dbReference type="ARBA" id="ARBA00022679"/>
    </source>
</evidence>
<keyword evidence="5 8" id="KW-0812">Transmembrane</keyword>
<accession>A0A1C7NGX4</accession>
<comment type="pathway">
    <text evidence="2">Secondary metabolite biosynthesis.</text>
</comment>
<sequence>MPPFEITDTWRTVIPVQKLVLYTFSPIFLLVLLSITPTSTIGTRLKQALSIPLMASLLILPLIYRDEINSPVCIFCQMIPVTMFQRFSDVFWLGPLLYKKEAYASLDELNNELWSCVRNTKTKGEEKKIVKNKRFYHLFPSLLLNAIGFDIVIAWVKTFTAKDVYEMEANPSVKYFMFFSSGVMLLTTLFNLVGGCMQLFYSIFVDRGLYAPEEWRDLMEYPLISVSLEEVWSIRWHKVLRPAWIACAFKPVYFLVRKSTNQKQLAIALASLAVFLASGFSHEYTALCNAGWHAYREHFMGQEMIFFGLQGVFVIIEKAIGQWLSTVLPLSVRRSPLVLLLRNVYVLGVGLVTFPYFINSFAHWGFWKFDNLTPVEPFVRKLLIETPYLRQFCGSLA</sequence>
<comment type="subcellular location">
    <subcellularLocation>
        <location evidence="1">Membrane</location>
        <topology evidence="1">Multi-pass membrane protein</topology>
    </subcellularLocation>
</comment>
<dbReference type="GO" id="GO:0016020">
    <property type="term" value="C:membrane"/>
    <property type="evidence" value="ECO:0007669"/>
    <property type="project" value="UniProtKB-SubCell"/>
</dbReference>
<comment type="similarity">
    <text evidence="3">Belongs to the wax synthase family.</text>
</comment>
<evidence type="ECO:0000256" key="6">
    <source>
        <dbReference type="ARBA" id="ARBA00022989"/>
    </source>
</evidence>
<feature type="transmembrane region" description="Helical" evidence="8">
    <location>
        <begin position="19"/>
        <end position="36"/>
    </location>
</feature>
<dbReference type="OrthoDB" id="1077582at2759"/>
<evidence type="ECO:0000259" key="9">
    <source>
        <dbReference type="Pfam" id="PF13813"/>
    </source>
</evidence>
<evidence type="ECO:0000256" key="5">
    <source>
        <dbReference type="ARBA" id="ARBA00022692"/>
    </source>
</evidence>
<feature type="transmembrane region" description="Helical" evidence="8">
    <location>
        <begin position="337"/>
        <end position="358"/>
    </location>
</feature>
<organism evidence="10 11">
    <name type="scientific">Choanephora cucurbitarum</name>
    <dbReference type="NCBI Taxonomy" id="101091"/>
    <lineage>
        <taxon>Eukaryota</taxon>
        <taxon>Fungi</taxon>
        <taxon>Fungi incertae sedis</taxon>
        <taxon>Mucoromycota</taxon>
        <taxon>Mucoromycotina</taxon>
        <taxon>Mucoromycetes</taxon>
        <taxon>Mucorales</taxon>
        <taxon>Mucorineae</taxon>
        <taxon>Choanephoraceae</taxon>
        <taxon>Choanephoroideae</taxon>
        <taxon>Choanephora</taxon>
    </lineage>
</organism>
<dbReference type="InterPro" id="IPR044851">
    <property type="entry name" value="Wax_synthase"/>
</dbReference>
<keyword evidence="4" id="KW-0808">Transferase</keyword>
<protein>
    <recommendedName>
        <fullName evidence="9">Wax synthase domain-containing protein</fullName>
    </recommendedName>
</protein>
<dbReference type="EMBL" id="LUGH01000284">
    <property type="protein sequence ID" value="OBZ86624.1"/>
    <property type="molecule type" value="Genomic_DNA"/>
</dbReference>
<feature type="transmembrane region" description="Helical" evidence="8">
    <location>
        <begin position="176"/>
        <end position="201"/>
    </location>
</feature>
<keyword evidence="6 8" id="KW-1133">Transmembrane helix</keyword>
<dbReference type="InterPro" id="IPR032805">
    <property type="entry name" value="Wax_synthase_dom"/>
</dbReference>
<dbReference type="PANTHER" id="PTHR31595">
    <property type="entry name" value="LONG-CHAIN-ALCOHOL O-FATTY-ACYLTRANSFERASE 3-RELATED"/>
    <property type="match status" value="1"/>
</dbReference>
<evidence type="ECO:0000313" key="11">
    <source>
        <dbReference type="Proteomes" id="UP000093000"/>
    </source>
</evidence>
<dbReference type="GO" id="GO:0006629">
    <property type="term" value="P:lipid metabolic process"/>
    <property type="evidence" value="ECO:0007669"/>
    <property type="project" value="InterPro"/>
</dbReference>
<keyword evidence="7 8" id="KW-0472">Membrane</keyword>
<feature type="domain" description="Wax synthase" evidence="9">
    <location>
        <begin position="215"/>
        <end position="290"/>
    </location>
</feature>
<dbReference type="Pfam" id="PF13813">
    <property type="entry name" value="MBOAT_2"/>
    <property type="match status" value="1"/>
</dbReference>
<evidence type="ECO:0000256" key="7">
    <source>
        <dbReference type="ARBA" id="ARBA00023136"/>
    </source>
</evidence>
<evidence type="ECO:0000256" key="8">
    <source>
        <dbReference type="SAM" id="Phobius"/>
    </source>
</evidence>
<feature type="transmembrane region" description="Helical" evidence="8">
    <location>
        <begin position="135"/>
        <end position="156"/>
    </location>
</feature>
<dbReference type="PANTHER" id="PTHR31595:SF57">
    <property type="entry name" value="OS04G0481900 PROTEIN"/>
    <property type="match status" value="1"/>
</dbReference>
<dbReference type="STRING" id="101091.A0A1C7NGX4"/>